<feature type="compositionally biased region" description="Basic and acidic residues" evidence="1">
    <location>
        <begin position="231"/>
        <end position="248"/>
    </location>
</feature>
<proteinExistence type="evidence at transcript level"/>
<evidence type="ECO:0000313" key="3">
    <source>
        <dbReference type="EMBL" id="ADE10052.1"/>
    </source>
</evidence>
<feature type="transmembrane region" description="Helical" evidence="2">
    <location>
        <begin position="72"/>
        <end position="92"/>
    </location>
</feature>
<feature type="transmembrane region" description="Helical" evidence="2">
    <location>
        <begin position="32"/>
        <end position="51"/>
    </location>
</feature>
<dbReference type="AlphaFoldDB" id="D5KY07"/>
<reference evidence="3" key="1">
    <citation type="submission" date="2010-02" db="EMBL/GenBank/DDBJ databases">
        <authorList>
            <person name="Xie B."/>
            <person name="Huang X."/>
            <person name="Deng Y."/>
        </authorList>
    </citation>
    <scope>NUCLEOTIDE SEQUENCE</scope>
</reference>
<name>D5KY07_9TREE</name>
<evidence type="ECO:0000256" key="2">
    <source>
        <dbReference type="SAM" id="Phobius"/>
    </source>
</evidence>
<feature type="region of interest" description="Disordered" evidence="1">
    <location>
        <begin position="184"/>
        <end position="248"/>
    </location>
</feature>
<feature type="compositionally biased region" description="Low complexity" evidence="1">
    <location>
        <begin position="184"/>
        <end position="207"/>
    </location>
</feature>
<accession>D5KY07</accession>
<evidence type="ECO:0000256" key="1">
    <source>
        <dbReference type="SAM" id="MobiDB-lite"/>
    </source>
</evidence>
<keyword evidence="2" id="KW-1133">Transmembrane helix</keyword>
<feature type="transmembrane region" description="Helical" evidence="2">
    <location>
        <begin position="98"/>
        <end position="119"/>
    </location>
</feature>
<sequence>MARGRAAAPGSDKPKERHPVHFNLIFRSARQITYFVLFTLWICLSIVELGLVSQQIHRFGGRFRSDWPTQEYGHAMGLLLFTSIISLLFGLFHWALSLFLYLPIFLAMGVWWGTGAGIFESTPFGHGLQCGNPTASFPAAYQPYVSQCSRVTAIEGLAWAMCKPPLSAVSRRNTDRQSRWLSSACSSPLSTSSASTAGATTSTTSSLTRRRSPSTAHQRREPLPSVSSQHLETRRRNGDRAEETVSIQ</sequence>
<dbReference type="EMBL" id="GU723607">
    <property type="protein sequence ID" value="ADE10052.1"/>
    <property type="molecule type" value="mRNA"/>
</dbReference>
<organism evidence="3">
    <name type="scientific">Tremella fuciformis</name>
    <dbReference type="NCBI Taxonomy" id="64657"/>
    <lineage>
        <taxon>Eukaryota</taxon>
        <taxon>Fungi</taxon>
        <taxon>Dikarya</taxon>
        <taxon>Basidiomycota</taxon>
        <taxon>Agaricomycotina</taxon>
        <taxon>Tremellomycetes</taxon>
        <taxon>Tremellales</taxon>
        <taxon>Tremellaceae</taxon>
        <taxon>Tremella</taxon>
    </lineage>
</organism>
<keyword evidence="2" id="KW-0472">Membrane</keyword>
<protein>
    <submittedName>
        <fullName evidence="3">Uncharacterized protein</fullName>
    </submittedName>
</protein>
<keyword evidence="2" id="KW-0812">Transmembrane</keyword>